<dbReference type="SMART" id="SM00220">
    <property type="entry name" value="S_TKc"/>
    <property type="match status" value="1"/>
</dbReference>
<dbReference type="Proteomes" id="UP000515204">
    <property type="component" value="Unplaced"/>
</dbReference>
<evidence type="ECO:0000256" key="1">
    <source>
        <dbReference type="ARBA" id="ARBA00022527"/>
    </source>
</evidence>
<dbReference type="InterPro" id="IPR000719">
    <property type="entry name" value="Prot_kinase_dom"/>
</dbReference>
<feature type="region of interest" description="Disordered" evidence="6">
    <location>
        <begin position="748"/>
        <end position="776"/>
    </location>
</feature>
<name>A0A6P3WV07_DINQU</name>
<feature type="region of interest" description="Disordered" evidence="6">
    <location>
        <begin position="490"/>
        <end position="512"/>
    </location>
</feature>
<evidence type="ECO:0000313" key="8">
    <source>
        <dbReference type="Proteomes" id="UP000515204"/>
    </source>
</evidence>
<dbReference type="Pfam" id="PF00069">
    <property type="entry name" value="Pkinase"/>
    <property type="match status" value="1"/>
</dbReference>
<evidence type="ECO:0000313" key="9">
    <source>
        <dbReference type="RefSeq" id="XP_014469951.1"/>
    </source>
</evidence>
<dbReference type="InterPro" id="IPR011009">
    <property type="entry name" value="Kinase-like_dom_sf"/>
</dbReference>
<dbReference type="GO" id="GO:0043065">
    <property type="term" value="P:positive regulation of apoptotic process"/>
    <property type="evidence" value="ECO:0007669"/>
    <property type="project" value="TreeGrafter"/>
</dbReference>
<dbReference type="InterPro" id="IPR008271">
    <property type="entry name" value="Ser/Thr_kinase_AS"/>
</dbReference>
<protein>
    <submittedName>
        <fullName evidence="9">Serine/threonine-protein kinase YPL150W isoform X1</fullName>
    </submittedName>
</protein>
<keyword evidence="5" id="KW-0067">ATP-binding</keyword>
<evidence type="ECO:0000256" key="3">
    <source>
        <dbReference type="ARBA" id="ARBA00022741"/>
    </source>
</evidence>
<feature type="region of interest" description="Disordered" evidence="6">
    <location>
        <begin position="683"/>
        <end position="718"/>
    </location>
</feature>
<evidence type="ECO:0000259" key="7">
    <source>
        <dbReference type="PROSITE" id="PS50011"/>
    </source>
</evidence>
<evidence type="ECO:0000256" key="6">
    <source>
        <dbReference type="SAM" id="MobiDB-lite"/>
    </source>
</evidence>
<feature type="compositionally biased region" description="Basic and acidic residues" evidence="6">
    <location>
        <begin position="763"/>
        <end position="776"/>
    </location>
</feature>
<dbReference type="KEGG" id="dqu:106741968"/>
<evidence type="ECO:0000256" key="2">
    <source>
        <dbReference type="ARBA" id="ARBA00022679"/>
    </source>
</evidence>
<keyword evidence="4 9" id="KW-0418">Kinase</keyword>
<gene>
    <name evidence="9" type="primary">LOC106741968</name>
</gene>
<dbReference type="PROSITE" id="PS00108">
    <property type="entry name" value="PROTEIN_KINASE_ST"/>
    <property type="match status" value="1"/>
</dbReference>
<dbReference type="PANTHER" id="PTHR24342:SF12">
    <property type="entry name" value="DEATH-ASSOCIATED PROTEIN KINASE RELATED"/>
    <property type="match status" value="1"/>
</dbReference>
<proteinExistence type="predicted"/>
<keyword evidence="8" id="KW-1185">Reference proteome</keyword>
<evidence type="ECO:0000256" key="4">
    <source>
        <dbReference type="ARBA" id="ARBA00022777"/>
    </source>
</evidence>
<feature type="region of interest" description="Disordered" evidence="6">
    <location>
        <begin position="1219"/>
        <end position="1247"/>
    </location>
</feature>
<dbReference type="SUPFAM" id="SSF56112">
    <property type="entry name" value="Protein kinase-like (PK-like)"/>
    <property type="match status" value="1"/>
</dbReference>
<feature type="compositionally biased region" description="Polar residues" evidence="6">
    <location>
        <begin position="751"/>
        <end position="761"/>
    </location>
</feature>
<feature type="compositionally biased region" description="Low complexity" evidence="6">
    <location>
        <begin position="500"/>
        <end position="512"/>
    </location>
</feature>
<dbReference type="OrthoDB" id="74764at2759"/>
<keyword evidence="2" id="KW-0808">Transferase</keyword>
<dbReference type="Gene3D" id="1.10.510.10">
    <property type="entry name" value="Transferase(Phosphotransferase) domain 1"/>
    <property type="match status" value="1"/>
</dbReference>
<feature type="domain" description="Protein kinase" evidence="7">
    <location>
        <begin position="150"/>
        <end position="408"/>
    </location>
</feature>
<dbReference type="RefSeq" id="XP_014469951.1">
    <property type="nucleotide sequence ID" value="XM_014614465.1"/>
</dbReference>
<dbReference type="PANTHER" id="PTHR24342">
    <property type="entry name" value="SERINE/THREONINE-PROTEIN KINASE 17"/>
    <property type="match status" value="1"/>
</dbReference>
<reference evidence="9" key="1">
    <citation type="submission" date="2025-08" db="UniProtKB">
        <authorList>
            <consortium name="RefSeq"/>
        </authorList>
    </citation>
    <scope>IDENTIFICATION</scope>
</reference>
<dbReference type="GO" id="GO:0004674">
    <property type="term" value="F:protein serine/threonine kinase activity"/>
    <property type="evidence" value="ECO:0007669"/>
    <property type="project" value="UniProtKB-KW"/>
</dbReference>
<evidence type="ECO:0000256" key="5">
    <source>
        <dbReference type="ARBA" id="ARBA00022840"/>
    </source>
</evidence>
<dbReference type="AlphaFoldDB" id="A0A6P3WV07"/>
<dbReference type="GO" id="GO:0005524">
    <property type="term" value="F:ATP binding"/>
    <property type="evidence" value="ECO:0007669"/>
    <property type="project" value="UniProtKB-KW"/>
</dbReference>
<dbReference type="Gene3D" id="3.30.200.20">
    <property type="entry name" value="Phosphorylase Kinase, domain 1"/>
    <property type="match status" value="1"/>
</dbReference>
<accession>A0A6P3WV07</accession>
<dbReference type="GO" id="GO:0035556">
    <property type="term" value="P:intracellular signal transduction"/>
    <property type="evidence" value="ECO:0007669"/>
    <property type="project" value="TreeGrafter"/>
</dbReference>
<dbReference type="PROSITE" id="PS50011">
    <property type="entry name" value="PROTEIN_KINASE_DOM"/>
    <property type="match status" value="1"/>
</dbReference>
<keyword evidence="1" id="KW-0723">Serine/threonine-protein kinase</keyword>
<sequence>MRKEWGERGVRESELNIEGIHVDGIGWRVQRILARRKTASRKERSALLLIRGQFQTQRWTVNYRSSRQVSITMSSIKRTSPRSQHRHLQISSAKCGKTKRANDRATNEERCSGKCRVQWSEKHVKEGLVLVQEAQLAKLVKTGPITEQYEIDPKPFASGQWARVYRCRSRSTGIFYAAKYSSRNRFNVDCSAELRHEIALLSLCSQSPRVVKLHDVYETQKEIIMVMEYAPGGDLQTLIDGDLVPLEGDVVHFVRQLVEGLAYLHERNIAHLDIKPQNLVMMGTFPECDVKLCDFEISRVILEGAEVREILGTPDYVAPEILHYKPITLAADMWSLGVTTYVLLTGFSPFGGESDQETFQNISLGEVDFPEEIFEDVSAQAKDFVAKLLVLDSSARMTAKQCLHHDWLRGAPMQASPHLRRYLSKSREILLERVVSRENLRRVALMSQTTSQANLCVDIQDRNHQPQSLQDCLLSQSEMCLNQCITRSRSSLTGSEGLPSSTDSQTSLNSSGSNLSCASQSCLLNQEQTQGLLNKAQSRSHANLNQGLSRGILSRIRSLNRVQSQACLLNGSATNNSAVISMNLAISKSREKLYGLRCLSKSQGVLDIYRSLECLKRRRKSYQRAQADDILPIFKQLGASSRLALSISDNRAVTYTKLEISLIPDKIEQKVNLDQPIAALTNEFSGDKRGNSSNLKQETKSVDSLQAPKKLISESEENLDSLKSIESDTLTEDSDDMGLIVNKHSCDRQYSDTSSCSNNSAAYDDKEDRLTESENEEPKYTVAQLVSAFNKHQEVASKTSLQAIMFKKRITELTFPTGTKALRLFIPDININENKIIRRRTSYKPRKNWEEFRKCNEKNEGTLKIFDNDSCNEGDDDEDEIRNETRDHSAIWANGRDTTNVKENVSVISRELICRNEDFIPKQWSILQQEDDNKHSIYADNASTRSNLGIIVDEKYKQCVKGAMSSKMETPEDKIQIHRKSLETQSKVAVVVCQKEKLSNYIYPEVTCIAKDDETQSKKKMTVATINGGLEPRMSKAERIKLSSGIDTANVNLKDILQQVDNSSNENLENLRKRTSITKIILNDNLVHDHLDSSSGIRTSSRAKSELPIVSDQSGEQVNLTTPPLFIRSSSFSSDSSYPYRVQSDTNMSWEDVQLVANSGVFLEKDFCKPAKGDDIQQTSSDGRNKQCAENRKVWGRICTGSYTRAMERFTSKNVDATKKSSNLSLTQQMEKTRRKSSPAMPQYINP</sequence>
<feature type="compositionally biased region" description="Polar residues" evidence="6">
    <location>
        <begin position="1220"/>
        <end position="1230"/>
    </location>
</feature>
<dbReference type="GO" id="GO:0005634">
    <property type="term" value="C:nucleus"/>
    <property type="evidence" value="ECO:0007669"/>
    <property type="project" value="TreeGrafter"/>
</dbReference>
<keyword evidence="3" id="KW-0547">Nucleotide-binding</keyword>
<organism evidence="8 9">
    <name type="scientific">Dinoponera quadriceps</name>
    <name type="common">South American ant</name>
    <dbReference type="NCBI Taxonomy" id="609295"/>
    <lineage>
        <taxon>Eukaryota</taxon>
        <taxon>Metazoa</taxon>
        <taxon>Ecdysozoa</taxon>
        <taxon>Arthropoda</taxon>
        <taxon>Hexapoda</taxon>
        <taxon>Insecta</taxon>
        <taxon>Pterygota</taxon>
        <taxon>Neoptera</taxon>
        <taxon>Endopterygota</taxon>
        <taxon>Hymenoptera</taxon>
        <taxon>Apocrita</taxon>
        <taxon>Aculeata</taxon>
        <taxon>Formicoidea</taxon>
        <taxon>Formicidae</taxon>
        <taxon>Ponerinae</taxon>
        <taxon>Ponerini</taxon>
        <taxon>Dinoponera</taxon>
    </lineage>
</organism>
<dbReference type="GeneID" id="106741968"/>